<name>A0A9X9F7H2_BACCE</name>
<keyword evidence="1" id="KW-0067">ATP-binding</keyword>
<dbReference type="Proteomes" id="UP000308444">
    <property type="component" value="Unassembled WGS sequence"/>
</dbReference>
<keyword evidence="1" id="KW-0547">Nucleotide-binding</keyword>
<accession>A0A9X9F7H2</accession>
<protein>
    <submittedName>
        <fullName evidence="1">ABC transporter ATP-binding protein</fullName>
    </submittedName>
</protein>
<feature type="non-terminal residue" evidence="1">
    <location>
        <position position="37"/>
    </location>
</feature>
<dbReference type="EMBL" id="SZOH01000420">
    <property type="protein sequence ID" value="TKJ05886.1"/>
    <property type="molecule type" value="Genomic_DNA"/>
</dbReference>
<evidence type="ECO:0000313" key="1">
    <source>
        <dbReference type="EMBL" id="TKJ05886.1"/>
    </source>
</evidence>
<organism evidence="1 2">
    <name type="scientific">Bacillus cereus</name>
    <dbReference type="NCBI Taxonomy" id="1396"/>
    <lineage>
        <taxon>Bacteria</taxon>
        <taxon>Bacillati</taxon>
        <taxon>Bacillota</taxon>
        <taxon>Bacilli</taxon>
        <taxon>Bacillales</taxon>
        <taxon>Bacillaceae</taxon>
        <taxon>Bacillus</taxon>
        <taxon>Bacillus cereus group</taxon>
    </lineage>
</organism>
<sequence>MTVSIDGVSKYFLKQTGTVQVLENINFQLEKGDFVTV</sequence>
<proteinExistence type="predicted"/>
<dbReference type="GO" id="GO:0005524">
    <property type="term" value="F:ATP binding"/>
    <property type="evidence" value="ECO:0007669"/>
    <property type="project" value="UniProtKB-KW"/>
</dbReference>
<reference evidence="1 2" key="1">
    <citation type="journal article" date="2019" name="Environ. Microbiol.">
        <title>An active ?-lactamase is a part of an orchestrated cell wall stress resistance network of Bacillus subtilis and related rhizosphere species.</title>
        <authorList>
            <person name="Bucher T."/>
            <person name="Keren-Paz A."/>
            <person name="Hausser J."/>
            <person name="Olender T."/>
            <person name="Cytryn E."/>
            <person name="Kolodkin-Gal I."/>
        </authorList>
    </citation>
    <scope>NUCLEOTIDE SEQUENCE [LARGE SCALE GENOMIC DNA]</scope>
    <source>
        <strain evidence="1 2">I32</strain>
    </source>
</reference>
<comment type="caution">
    <text evidence="1">The sequence shown here is derived from an EMBL/GenBank/DDBJ whole genome shotgun (WGS) entry which is preliminary data.</text>
</comment>
<gene>
    <name evidence="1" type="ORF">FC695_07680</name>
</gene>
<evidence type="ECO:0000313" key="2">
    <source>
        <dbReference type="Proteomes" id="UP000308444"/>
    </source>
</evidence>
<dbReference type="AlphaFoldDB" id="A0A9X9F7H2"/>